<dbReference type="RefSeq" id="WP_323279549.1">
    <property type="nucleotide sequence ID" value="NZ_JAYGGQ010000010.1"/>
</dbReference>
<sequence length="87" mass="9881">MNAQAEILADAMRVLRDRGLIADGDPLSKRDQPQREWQIVQEVSDVIESLPPEAWDALTHQQRQILLIARATVRHHPGAPGLARAWW</sequence>
<organism evidence="1 2">
    <name type="scientific">Sinomonas terricola</name>
    <dbReference type="NCBI Taxonomy" id="3110330"/>
    <lineage>
        <taxon>Bacteria</taxon>
        <taxon>Bacillati</taxon>
        <taxon>Actinomycetota</taxon>
        <taxon>Actinomycetes</taxon>
        <taxon>Micrococcales</taxon>
        <taxon>Micrococcaceae</taxon>
        <taxon>Sinomonas</taxon>
    </lineage>
</organism>
<gene>
    <name evidence="1" type="ORF">SPF06_13135</name>
</gene>
<name>A0ABU5T7I6_9MICC</name>
<accession>A0ABU5T7I6</accession>
<proteinExistence type="predicted"/>
<protein>
    <submittedName>
        <fullName evidence="1">Uncharacterized protein</fullName>
    </submittedName>
</protein>
<reference evidence="1 2" key="1">
    <citation type="submission" date="2023-12" db="EMBL/GenBank/DDBJ databases">
        <title>Sinomonas terricola sp. nov, isolated from litchi orchard soil in Guangdong, PR China.</title>
        <authorList>
            <person name="Jiaxin W."/>
            <person name="Yang Z."/>
            <person name="Honghui Z."/>
        </authorList>
    </citation>
    <scope>NUCLEOTIDE SEQUENCE [LARGE SCALE GENOMIC DNA]</scope>
    <source>
        <strain evidence="1 2">JGH33</strain>
    </source>
</reference>
<dbReference type="Proteomes" id="UP001304769">
    <property type="component" value="Unassembled WGS sequence"/>
</dbReference>
<comment type="caution">
    <text evidence="1">The sequence shown here is derived from an EMBL/GenBank/DDBJ whole genome shotgun (WGS) entry which is preliminary data.</text>
</comment>
<evidence type="ECO:0000313" key="1">
    <source>
        <dbReference type="EMBL" id="MEA5455671.1"/>
    </source>
</evidence>
<keyword evidence="2" id="KW-1185">Reference proteome</keyword>
<evidence type="ECO:0000313" key="2">
    <source>
        <dbReference type="Proteomes" id="UP001304769"/>
    </source>
</evidence>
<dbReference type="EMBL" id="JAYGGQ010000010">
    <property type="protein sequence ID" value="MEA5455671.1"/>
    <property type="molecule type" value="Genomic_DNA"/>
</dbReference>